<reference evidence="2 3" key="1">
    <citation type="journal article" date="2010" name="Nature">
        <title>Genome sequencing and analysis of the model grass Brachypodium distachyon.</title>
        <authorList>
            <consortium name="International Brachypodium Initiative"/>
        </authorList>
    </citation>
    <scope>NUCLEOTIDE SEQUENCE [LARGE SCALE GENOMIC DNA]</scope>
    <source>
        <strain evidence="2 3">Bd21</strain>
    </source>
</reference>
<name>I1H3I9_BRADI</name>
<dbReference type="InterPro" id="IPR013094">
    <property type="entry name" value="AB_hydrolase_3"/>
</dbReference>
<proteinExistence type="predicted"/>
<dbReference type="eggNOG" id="KOG1515">
    <property type="taxonomic scope" value="Eukaryota"/>
</dbReference>
<dbReference type="EMBL" id="CM000880">
    <property type="protein sequence ID" value="KQK20793.1"/>
    <property type="molecule type" value="Genomic_DNA"/>
</dbReference>
<dbReference type="EnsemblPlants" id="PNT77009">
    <property type="protein sequence ID" value="PNT77009"/>
    <property type="gene ID" value="BRADI_1g56807v3"/>
</dbReference>
<evidence type="ECO:0000313" key="3">
    <source>
        <dbReference type="EnsemblPlants" id="KQK20793"/>
    </source>
</evidence>
<dbReference type="Proteomes" id="UP000008810">
    <property type="component" value="Chromosome 1"/>
</dbReference>
<dbReference type="PANTHER" id="PTHR23024:SF149">
    <property type="entry name" value="OS07G0162500 PROTEIN"/>
    <property type="match status" value="1"/>
</dbReference>
<dbReference type="EMBL" id="CM000880">
    <property type="protein sequence ID" value="PNT77009.1"/>
    <property type="molecule type" value="Genomic_DNA"/>
</dbReference>
<accession>I1H3I9</accession>
<keyword evidence="4" id="KW-1185">Reference proteome</keyword>
<dbReference type="InterPro" id="IPR029058">
    <property type="entry name" value="AB_hydrolase_fold"/>
</dbReference>
<feature type="domain" description="Alpha/beta hydrolase fold-3" evidence="1">
    <location>
        <begin position="72"/>
        <end position="306"/>
    </location>
</feature>
<dbReference type="FunCoup" id="I1H3I9">
    <property type="interactions" value="264"/>
</dbReference>
<dbReference type="MEROPS" id="S09.A10"/>
<dbReference type="InterPro" id="IPR050466">
    <property type="entry name" value="Carboxylest/Gibb_receptor"/>
</dbReference>
<dbReference type="Gramene" id="PNT77009">
    <property type="protein sequence ID" value="PNT77009"/>
    <property type="gene ID" value="BRADI_1g56807v3"/>
</dbReference>
<gene>
    <name evidence="3" type="primary">LOC100830690</name>
    <name evidence="2" type="ORF">BRADI_1g56807v3</name>
</gene>
<dbReference type="OrthoDB" id="408631at2759"/>
<dbReference type="PANTHER" id="PTHR23024">
    <property type="entry name" value="ARYLACETAMIDE DEACETYLASE"/>
    <property type="match status" value="1"/>
</dbReference>
<dbReference type="Gene3D" id="3.40.50.1820">
    <property type="entry name" value="alpha/beta hydrolase"/>
    <property type="match status" value="1"/>
</dbReference>
<dbReference type="SUPFAM" id="SSF53474">
    <property type="entry name" value="alpha/beta-Hydrolases"/>
    <property type="match status" value="1"/>
</dbReference>
<dbReference type="EnsemblPlants" id="KQK20793">
    <property type="protein sequence ID" value="KQK20793"/>
    <property type="gene ID" value="BRADI_1g56807v3"/>
</dbReference>
<dbReference type="OMA" id="TRDMCDT"/>
<dbReference type="ESTHER" id="bradi-i1h3i9">
    <property type="family name" value="Plant_carboxylesterase"/>
</dbReference>
<organism evidence="2">
    <name type="scientific">Brachypodium distachyon</name>
    <name type="common">Purple false brome</name>
    <name type="synonym">Trachynia distachya</name>
    <dbReference type="NCBI Taxonomy" id="15368"/>
    <lineage>
        <taxon>Eukaryota</taxon>
        <taxon>Viridiplantae</taxon>
        <taxon>Streptophyta</taxon>
        <taxon>Embryophyta</taxon>
        <taxon>Tracheophyta</taxon>
        <taxon>Spermatophyta</taxon>
        <taxon>Magnoliopsida</taxon>
        <taxon>Liliopsida</taxon>
        <taxon>Poales</taxon>
        <taxon>Poaceae</taxon>
        <taxon>BOP clade</taxon>
        <taxon>Pooideae</taxon>
        <taxon>Stipodae</taxon>
        <taxon>Brachypodieae</taxon>
        <taxon>Brachypodium</taxon>
    </lineage>
</organism>
<evidence type="ECO:0000313" key="4">
    <source>
        <dbReference type="Proteomes" id="UP000008810"/>
    </source>
</evidence>
<dbReference type="GO" id="GO:0016787">
    <property type="term" value="F:hydrolase activity"/>
    <property type="evidence" value="ECO:0007669"/>
    <property type="project" value="InterPro"/>
</dbReference>
<dbReference type="AlphaFoldDB" id="I1H3I9"/>
<evidence type="ECO:0000313" key="2">
    <source>
        <dbReference type="EMBL" id="KQK20793.1"/>
    </source>
</evidence>
<sequence length="335" mass="36233">MASSADPHVVEDCRGMLQVLSDGTVARFEPPPIPAGDDDGRVEWKDAVYDAGRGLGLRMYKPAAAEKKLPVLVYFHGGGFCVGSYAWPNFHAGCLRLAAELPAVVLSFDYRLAPEHRFPAAHDDAATALLWLRDQLASGTTNPWLADAADARRVFVSGESAGGNLTHHLALRFGSTPGLLDPINIAGYVMLMPGFLSERRTRSELESPATAFLTRDMCDTLSRLFLPAGADKDHPLINPLGPESPSLDPLLDVPVLVVAAERDLLRDKNVEYAERLRALAAAGKGKKKEEENVELVVFPGEEHAFFGVKPESEAAGEVVRLIGRLVARSSVSRMS</sequence>
<dbReference type="HOGENOM" id="CLU_012494_22_1_1"/>
<dbReference type="Pfam" id="PF07859">
    <property type="entry name" value="Abhydrolase_3"/>
    <property type="match status" value="1"/>
</dbReference>
<evidence type="ECO:0000259" key="1">
    <source>
        <dbReference type="Pfam" id="PF07859"/>
    </source>
</evidence>
<protein>
    <recommendedName>
        <fullName evidence="1">Alpha/beta hydrolase fold-3 domain-containing protein</fullName>
    </recommendedName>
</protein>
<dbReference type="Gramene" id="KQK20793">
    <property type="protein sequence ID" value="KQK20793"/>
    <property type="gene ID" value="BRADI_1g56807v3"/>
</dbReference>
<reference evidence="2" key="2">
    <citation type="submission" date="2017-06" db="EMBL/GenBank/DDBJ databases">
        <title>WGS assembly of Brachypodium distachyon.</title>
        <authorList>
            <consortium name="The International Brachypodium Initiative"/>
            <person name="Lucas S."/>
            <person name="Harmon-Smith M."/>
            <person name="Lail K."/>
            <person name="Tice H."/>
            <person name="Grimwood J."/>
            <person name="Bruce D."/>
            <person name="Barry K."/>
            <person name="Shu S."/>
            <person name="Lindquist E."/>
            <person name="Wang M."/>
            <person name="Pitluck S."/>
            <person name="Vogel J.P."/>
            <person name="Garvin D.F."/>
            <person name="Mockler T.C."/>
            <person name="Schmutz J."/>
            <person name="Rokhsar D."/>
            <person name="Bevan M.W."/>
        </authorList>
    </citation>
    <scope>NUCLEOTIDE SEQUENCE</scope>
    <source>
        <strain evidence="2">Bd21</strain>
    </source>
</reference>
<reference evidence="3" key="3">
    <citation type="submission" date="2018-08" db="UniProtKB">
        <authorList>
            <consortium name="EnsemblPlants"/>
        </authorList>
    </citation>
    <scope>IDENTIFICATION</scope>
    <source>
        <strain evidence="3">cv. Bd21</strain>
    </source>
</reference>